<feature type="transmembrane region" description="Helical" evidence="7">
    <location>
        <begin position="62"/>
        <end position="83"/>
    </location>
</feature>
<dbReference type="InterPro" id="IPR050638">
    <property type="entry name" value="AA-Vitamin_Transporters"/>
</dbReference>
<evidence type="ECO:0000256" key="7">
    <source>
        <dbReference type="SAM" id="Phobius"/>
    </source>
</evidence>
<dbReference type="Proteomes" id="UP000640930">
    <property type="component" value="Unassembled WGS sequence"/>
</dbReference>
<feature type="transmembrane region" description="Helical" evidence="7">
    <location>
        <begin position="89"/>
        <end position="108"/>
    </location>
</feature>
<gene>
    <name evidence="9" type="ORF">H9636_15645</name>
</gene>
<evidence type="ECO:0000256" key="4">
    <source>
        <dbReference type="ARBA" id="ARBA00022692"/>
    </source>
</evidence>
<dbReference type="InterPro" id="IPR037185">
    <property type="entry name" value="EmrE-like"/>
</dbReference>
<dbReference type="EMBL" id="JACSQA010000030">
    <property type="protein sequence ID" value="MBD8028083.1"/>
    <property type="molecule type" value="Genomic_DNA"/>
</dbReference>
<feature type="domain" description="EamA" evidence="8">
    <location>
        <begin position="145"/>
        <end position="280"/>
    </location>
</feature>
<evidence type="ECO:0000256" key="5">
    <source>
        <dbReference type="ARBA" id="ARBA00022989"/>
    </source>
</evidence>
<sequence>MKTIFSLIALVCIWGSVWPIYKYALQFSPPVLFSGIRSIIAGLLFALILIPQWRKIKWKENWPVYVISSIFNVILFYGIQSIGLQYLPAGLYSVIVYFQPVLVVILAWPFLKEPLTRNKIIGVCLGFLGVVMVSLDGISGKVAPIGFVLALITASGWAIGTIYVKIKSNVVNGFWLVALQNVIGGLCMLFYGLGAEDIRAIEWNGSFIVCLIYGAIFGVALAFVLYNQLMSKGEAGKVSSFTFLVPLIAVLLGTVFLDEPFTITLLIGMVFILLSIYLINKKPNVVTGKE</sequence>
<feature type="domain" description="EamA" evidence="8">
    <location>
        <begin position="2"/>
        <end position="134"/>
    </location>
</feature>
<evidence type="ECO:0000256" key="6">
    <source>
        <dbReference type="ARBA" id="ARBA00023136"/>
    </source>
</evidence>
<feature type="transmembrane region" description="Helical" evidence="7">
    <location>
        <begin position="238"/>
        <end position="257"/>
    </location>
</feature>
<dbReference type="InterPro" id="IPR000620">
    <property type="entry name" value="EamA_dom"/>
</dbReference>
<protein>
    <submittedName>
        <fullName evidence="9">DMT family transporter</fullName>
    </submittedName>
</protein>
<reference evidence="9 10" key="1">
    <citation type="submission" date="2020-08" db="EMBL/GenBank/DDBJ databases">
        <title>A Genomic Blueprint of the Chicken Gut Microbiome.</title>
        <authorList>
            <person name="Gilroy R."/>
            <person name="Ravi A."/>
            <person name="Getino M."/>
            <person name="Pursley I."/>
            <person name="Horton D.L."/>
            <person name="Alikhan N.-F."/>
            <person name="Baker D."/>
            <person name="Gharbi K."/>
            <person name="Hall N."/>
            <person name="Watson M."/>
            <person name="Adriaenssens E.M."/>
            <person name="Foster-Nyarko E."/>
            <person name="Jarju S."/>
            <person name="Secka A."/>
            <person name="Antonio M."/>
            <person name="Oren A."/>
            <person name="Chaudhuri R."/>
            <person name="La Ragione R.M."/>
            <person name="Hildebrand F."/>
            <person name="Pallen M.J."/>
        </authorList>
    </citation>
    <scope>NUCLEOTIDE SEQUENCE [LARGE SCALE GENOMIC DNA]</scope>
    <source>
        <strain evidence="9 10">Re31</strain>
    </source>
</reference>
<name>A0ABR8XFU1_9BACL</name>
<dbReference type="PANTHER" id="PTHR32322">
    <property type="entry name" value="INNER MEMBRANE TRANSPORTER"/>
    <property type="match status" value="1"/>
</dbReference>
<dbReference type="PANTHER" id="PTHR32322:SF18">
    <property type="entry name" value="S-ADENOSYLMETHIONINE_S-ADENOSYLHOMOCYSTEINE TRANSPORTER"/>
    <property type="match status" value="1"/>
</dbReference>
<accession>A0ABR8XFU1</accession>
<feature type="transmembrane region" description="Helical" evidence="7">
    <location>
        <begin position="29"/>
        <end position="50"/>
    </location>
</feature>
<keyword evidence="3" id="KW-1003">Cell membrane</keyword>
<comment type="subcellular location">
    <subcellularLocation>
        <location evidence="1">Cell membrane</location>
        <topology evidence="1">Multi-pass membrane protein</topology>
    </subcellularLocation>
</comment>
<feature type="transmembrane region" description="Helical" evidence="7">
    <location>
        <begin position="120"/>
        <end position="139"/>
    </location>
</feature>
<proteinExistence type="inferred from homology"/>
<dbReference type="Gene3D" id="1.10.3730.20">
    <property type="match status" value="2"/>
</dbReference>
<feature type="transmembrane region" description="Helical" evidence="7">
    <location>
        <begin position="173"/>
        <end position="193"/>
    </location>
</feature>
<feature type="transmembrane region" description="Helical" evidence="7">
    <location>
        <begin position="205"/>
        <end position="226"/>
    </location>
</feature>
<evidence type="ECO:0000256" key="2">
    <source>
        <dbReference type="ARBA" id="ARBA00007362"/>
    </source>
</evidence>
<keyword evidence="6 7" id="KW-0472">Membrane</keyword>
<evidence type="ECO:0000256" key="1">
    <source>
        <dbReference type="ARBA" id="ARBA00004651"/>
    </source>
</evidence>
<evidence type="ECO:0000259" key="8">
    <source>
        <dbReference type="Pfam" id="PF00892"/>
    </source>
</evidence>
<keyword evidence="10" id="KW-1185">Reference proteome</keyword>
<feature type="transmembrane region" description="Helical" evidence="7">
    <location>
        <begin position="263"/>
        <end position="280"/>
    </location>
</feature>
<evidence type="ECO:0000313" key="9">
    <source>
        <dbReference type="EMBL" id="MBD8028083.1"/>
    </source>
</evidence>
<dbReference type="Pfam" id="PF00892">
    <property type="entry name" value="EamA"/>
    <property type="match status" value="2"/>
</dbReference>
<organism evidence="9 10">
    <name type="scientific">Ureibacillus galli</name>
    <dbReference type="NCBI Taxonomy" id="2762222"/>
    <lineage>
        <taxon>Bacteria</taxon>
        <taxon>Bacillati</taxon>
        <taxon>Bacillota</taxon>
        <taxon>Bacilli</taxon>
        <taxon>Bacillales</taxon>
        <taxon>Caryophanaceae</taxon>
        <taxon>Ureibacillus</taxon>
    </lineage>
</organism>
<keyword evidence="5 7" id="KW-1133">Transmembrane helix</keyword>
<dbReference type="SUPFAM" id="SSF103481">
    <property type="entry name" value="Multidrug resistance efflux transporter EmrE"/>
    <property type="match status" value="2"/>
</dbReference>
<comment type="similarity">
    <text evidence="2">Belongs to the EamA transporter family.</text>
</comment>
<keyword evidence="4 7" id="KW-0812">Transmembrane</keyword>
<evidence type="ECO:0000256" key="3">
    <source>
        <dbReference type="ARBA" id="ARBA00022475"/>
    </source>
</evidence>
<evidence type="ECO:0000313" key="10">
    <source>
        <dbReference type="Proteomes" id="UP000640930"/>
    </source>
</evidence>
<feature type="transmembrane region" description="Helical" evidence="7">
    <location>
        <begin position="145"/>
        <end position="166"/>
    </location>
</feature>
<comment type="caution">
    <text evidence="9">The sequence shown here is derived from an EMBL/GenBank/DDBJ whole genome shotgun (WGS) entry which is preliminary data.</text>
</comment>